<dbReference type="EMBL" id="PQ059483">
    <property type="protein sequence ID" value="XDE70248.1"/>
    <property type="molecule type" value="Genomic_DNA"/>
</dbReference>
<accession>A0AB39A392</accession>
<organism evidence="1">
    <name type="scientific">Chlamydiamicrovirus sp</name>
    <dbReference type="NCBI Taxonomy" id="2832664"/>
    <lineage>
        <taxon>Viruses</taxon>
        <taxon>Monodnaviria</taxon>
        <taxon>Sangervirae</taxon>
        <taxon>Phixviricota</taxon>
        <taxon>Malgrandaviricetes</taxon>
        <taxon>Petitvirales</taxon>
        <taxon>Microviridae</taxon>
        <taxon>Gokushovirinae</taxon>
        <taxon>Chlamydiamicrovirus</taxon>
    </lineage>
</organism>
<reference evidence="1" key="1">
    <citation type="submission" date="2024-06" db="EMBL/GenBank/DDBJ databases">
        <title>Taxonomic and functional characterisation of viruses from a lost world in the Cuatro Cienegas Basin, Mexico.</title>
        <authorList>
            <person name="Cisneros-Martinez A.M."/>
            <person name="Rodriguez-Cruz U.E."/>
            <person name="Eguiarte L.E."/>
            <person name="Souza V."/>
        </authorList>
    </citation>
    <scope>NUCLEOTIDE SEQUENCE</scope>
    <source>
        <strain evidence="1">M1N25L46</strain>
    </source>
</reference>
<name>A0AB39A392_9VIRU</name>
<sequence>MEKVRNVALDIIDLIGKAVLIYKAIKSLVNRKSKAHNVNRIK</sequence>
<protein>
    <submittedName>
        <fullName evidence="1">Uncharacterized protein</fullName>
    </submittedName>
</protein>
<proteinExistence type="predicted"/>
<evidence type="ECO:0000313" key="1">
    <source>
        <dbReference type="EMBL" id="XDE70248.1"/>
    </source>
</evidence>